<name>F9UDQ9_9GAMM</name>
<dbReference type="PANTHER" id="PTHR35526:SF3">
    <property type="entry name" value="ANTI-SIGMA-F FACTOR RSBW"/>
    <property type="match status" value="1"/>
</dbReference>
<dbReference type="Gene3D" id="3.30.565.10">
    <property type="entry name" value="Histidine kinase-like ATPase, C-terminal domain"/>
    <property type="match status" value="1"/>
</dbReference>
<dbReference type="InterPro" id="IPR036890">
    <property type="entry name" value="HATPase_C_sf"/>
</dbReference>
<gene>
    <name evidence="4" type="ORF">ThimaDRAFT_3251</name>
</gene>
<dbReference type="AlphaFoldDB" id="F9UDQ9"/>
<dbReference type="eggNOG" id="COG2172">
    <property type="taxonomic scope" value="Bacteria"/>
</dbReference>
<dbReference type="RefSeq" id="WP_007194123.1">
    <property type="nucleotide sequence ID" value="NZ_AFWV01000010.1"/>
</dbReference>
<feature type="region of interest" description="Disordered" evidence="2">
    <location>
        <begin position="1"/>
        <end position="36"/>
    </location>
</feature>
<evidence type="ECO:0000313" key="5">
    <source>
        <dbReference type="Proteomes" id="UP000005459"/>
    </source>
</evidence>
<dbReference type="InterPro" id="IPR050267">
    <property type="entry name" value="Anti-sigma-factor_SerPK"/>
</dbReference>
<sequence length="186" mass="20132">MKSGHRDEKGKVGASTAASLPESIELPSIEARRDDPGSKGAETWLFDSDLEAVHEAAARVREYCTDVGFGDIEIARIELCVYEAFVNAVEHAYGNRTGHEVRLLVDVDAARLRVRVCQRGVPLDAALIARTPTGFDDLPNGLDALDCESRGRGIRIIKAIMSSCSVEADGDYACLSMTTPRPEIPS</sequence>
<keyword evidence="5" id="KW-1185">Reference proteome</keyword>
<evidence type="ECO:0000256" key="2">
    <source>
        <dbReference type="SAM" id="MobiDB-lite"/>
    </source>
</evidence>
<reference evidence="4 5" key="1">
    <citation type="submission" date="2011-06" db="EMBL/GenBank/DDBJ databases">
        <title>The draft genome of Thiocapsa marina 5811.</title>
        <authorList>
            <consortium name="US DOE Joint Genome Institute (JGI-PGF)"/>
            <person name="Lucas S."/>
            <person name="Han J."/>
            <person name="Cheng J.-F."/>
            <person name="Goodwin L."/>
            <person name="Pitluck S."/>
            <person name="Peters L."/>
            <person name="Land M.L."/>
            <person name="Hauser L."/>
            <person name="Vogl K."/>
            <person name="Liu Z."/>
            <person name="Imhoff J."/>
            <person name="Thiel V."/>
            <person name="Frigaard N.-U."/>
            <person name="Bryant D."/>
            <person name="Woyke T.J."/>
        </authorList>
    </citation>
    <scope>NUCLEOTIDE SEQUENCE [LARGE SCALE GENOMIC DNA]</scope>
    <source>
        <strain evidence="4 5">5811</strain>
    </source>
</reference>
<dbReference type="Pfam" id="PF13581">
    <property type="entry name" value="HATPase_c_2"/>
    <property type="match status" value="1"/>
</dbReference>
<evidence type="ECO:0000256" key="1">
    <source>
        <dbReference type="ARBA" id="ARBA00022527"/>
    </source>
</evidence>
<keyword evidence="1" id="KW-0418">Kinase</keyword>
<dbReference type="GO" id="GO:0004674">
    <property type="term" value="F:protein serine/threonine kinase activity"/>
    <property type="evidence" value="ECO:0007669"/>
    <property type="project" value="UniProtKB-KW"/>
</dbReference>
<keyword evidence="1" id="KW-0723">Serine/threonine-protein kinase</keyword>
<dbReference type="OrthoDB" id="5769398at2"/>
<dbReference type="Proteomes" id="UP000005459">
    <property type="component" value="Unassembled WGS sequence"/>
</dbReference>
<feature type="compositionally biased region" description="Basic and acidic residues" evidence="2">
    <location>
        <begin position="1"/>
        <end position="11"/>
    </location>
</feature>
<organism evidence="4 5">
    <name type="scientific">Thiocapsa marina 5811</name>
    <dbReference type="NCBI Taxonomy" id="768671"/>
    <lineage>
        <taxon>Bacteria</taxon>
        <taxon>Pseudomonadati</taxon>
        <taxon>Pseudomonadota</taxon>
        <taxon>Gammaproteobacteria</taxon>
        <taxon>Chromatiales</taxon>
        <taxon>Chromatiaceae</taxon>
        <taxon>Thiocapsa</taxon>
    </lineage>
</organism>
<dbReference type="SUPFAM" id="SSF55874">
    <property type="entry name" value="ATPase domain of HSP90 chaperone/DNA topoisomerase II/histidine kinase"/>
    <property type="match status" value="1"/>
</dbReference>
<dbReference type="PANTHER" id="PTHR35526">
    <property type="entry name" value="ANTI-SIGMA-F FACTOR RSBW-RELATED"/>
    <property type="match status" value="1"/>
</dbReference>
<evidence type="ECO:0000259" key="3">
    <source>
        <dbReference type="Pfam" id="PF13581"/>
    </source>
</evidence>
<accession>F9UDQ9</accession>
<dbReference type="InterPro" id="IPR003594">
    <property type="entry name" value="HATPase_dom"/>
</dbReference>
<feature type="domain" description="Histidine kinase/HSP90-like ATPase" evidence="3">
    <location>
        <begin position="47"/>
        <end position="178"/>
    </location>
</feature>
<keyword evidence="1" id="KW-0808">Transferase</keyword>
<dbReference type="EMBL" id="AFWV01000010">
    <property type="protein sequence ID" value="EGV17706.1"/>
    <property type="molecule type" value="Genomic_DNA"/>
</dbReference>
<evidence type="ECO:0000313" key="4">
    <source>
        <dbReference type="EMBL" id="EGV17706.1"/>
    </source>
</evidence>
<dbReference type="STRING" id="768671.ThimaDRAFT_3251"/>
<proteinExistence type="predicted"/>
<protein>
    <recommendedName>
        <fullName evidence="3">Histidine kinase/HSP90-like ATPase domain-containing protein</fullName>
    </recommendedName>
</protein>
<dbReference type="CDD" id="cd16936">
    <property type="entry name" value="HATPase_RsbW-like"/>
    <property type="match status" value="1"/>
</dbReference>